<dbReference type="Gene3D" id="1.20.120.220">
    <property type="entry name" value="ATP synthase, F0 complex, subunit A"/>
    <property type="match status" value="1"/>
</dbReference>
<keyword evidence="13" id="KW-0496">Mitochondrion</keyword>
<evidence type="ECO:0000256" key="5">
    <source>
        <dbReference type="ARBA" id="ARBA00022692"/>
    </source>
</evidence>
<dbReference type="GO" id="GO:0046933">
    <property type="term" value="F:proton-transporting ATP synthase activity, rotational mechanism"/>
    <property type="evidence" value="ECO:0007669"/>
    <property type="project" value="TreeGrafter"/>
</dbReference>
<evidence type="ECO:0000256" key="6">
    <source>
        <dbReference type="ARBA" id="ARBA00022781"/>
    </source>
</evidence>
<comment type="subcellular location">
    <subcellularLocation>
        <location evidence="1">Membrane</location>
        <topology evidence="1">Multi-pass membrane protein</topology>
    </subcellularLocation>
    <subcellularLocation>
        <location evidence="11">Mitochondrion inner membrane</location>
        <topology evidence="11">Multi-pass membrane protein</topology>
    </subcellularLocation>
</comment>
<evidence type="ECO:0000313" key="13">
    <source>
        <dbReference type="EMBL" id="ALG35803.1"/>
    </source>
</evidence>
<dbReference type="Pfam" id="PF00119">
    <property type="entry name" value="ATP-synt_A"/>
    <property type="match status" value="1"/>
</dbReference>
<feature type="transmembrane region" description="Helical" evidence="12">
    <location>
        <begin position="97"/>
        <end position="117"/>
    </location>
</feature>
<feature type="transmembrane region" description="Helical" evidence="12">
    <location>
        <begin position="183"/>
        <end position="209"/>
    </location>
</feature>
<comment type="similarity">
    <text evidence="2">Belongs to the ATPase A chain family.</text>
</comment>
<gene>
    <name evidence="13" type="primary">ATP6</name>
</gene>
<dbReference type="AlphaFoldDB" id="A0A0U2ICU9"/>
<keyword evidence="3" id="KW-0813">Transport</keyword>
<evidence type="ECO:0000256" key="1">
    <source>
        <dbReference type="ARBA" id="ARBA00004141"/>
    </source>
</evidence>
<evidence type="ECO:0000256" key="10">
    <source>
        <dbReference type="ARBA" id="ARBA00023310"/>
    </source>
</evidence>
<dbReference type="InterPro" id="IPR045083">
    <property type="entry name" value="ATP_synth_F0_asu_bact/mt"/>
</dbReference>
<feature type="transmembrane region" description="Helical" evidence="12">
    <location>
        <begin position="67"/>
        <end position="91"/>
    </location>
</feature>
<feature type="transmembrane region" description="Helical" evidence="12">
    <location>
        <begin position="20"/>
        <end position="38"/>
    </location>
</feature>
<geneLocation type="mitochondrion" evidence="13"/>
<keyword evidence="6" id="KW-0375">Hydrogen ion transport</keyword>
<evidence type="ECO:0000256" key="11">
    <source>
        <dbReference type="RuleBase" id="RU004450"/>
    </source>
</evidence>
<dbReference type="PRINTS" id="PR00123">
    <property type="entry name" value="ATPASEA"/>
</dbReference>
<dbReference type="InterPro" id="IPR035908">
    <property type="entry name" value="F0_ATP_A_sf"/>
</dbReference>
<sequence>MMTNLFSTFDPATSTSLSLNWTSTFLGIMIMPYMYWVTPNRYTKLITIIINKLHAEFKTLMGQSKGFTLLMIALFMMILFNNAMGLLPYIFTSSSHMVFTMTLALPVWIAVMMFGWINKTQAMFSHLIPMGTPPLLMPFMVCIETASNLIRPGALAVRLMANMFAGHLSMSLLGNSTMNSSNILIMMMIMLQMGFMLFEFAVALIQAYVFSMLSTLYTSEVAYEKKT</sequence>
<dbReference type="PANTHER" id="PTHR11410">
    <property type="entry name" value="ATP SYNTHASE SUBUNIT A"/>
    <property type="match status" value="1"/>
</dbReference>
<accession>A0A0U2ICU9</accession>
<dbReference type="SUPFAM" id="SSF81336">
    <property type="entry name" value="F1F0 ATP synthase subunit A"/>
    <property type="match status" value="1"/>
</dbReference>
<dbReference type="NCBIfam" id="TIGR01131">
    <property type="entry name" value="ATP_synt_6_or_A"/>
    <property type="match status" value="1"/>
</dbReference>
<proteinExistence type="inferred from homology"/>
<dbReference type="GO" id="GO:0045259">
    <property type="term" value="C:proton-transporting ATP synthase complex"/>
    <property type="evidence" value="ECO:0007669"/>
    <property type="project" value="UniProtKB-KW"/>
</dbReference>
<evidence type="ECO:0000256" key="4">
    <source>
        <dbReference type="ARBA" id="ARBA00022547"/>
    </source>
</evidence>
<keyword evidence="8" id="KW-0406">Ion transport</keyword>
<keyword evidence="5 12" id="KW-0812">Transmembrane</keyword>
<dbReference type="GO" id="GO:0005743">
    <property type="term" value="C:mitochondrial inner membrane"/>
    <property type="evidence" value="ECO:0007669"/>
    <property type="project" value="UniProtKB-SubCell"/>
</dbReference>
<dbReference type="PROSITE" id="PS00449">
    <property type="entry name" value="ATPASE_A"/>
    <property type="match status" value="1"/>
</dbReference>
<dbReference type="EMBL" id="KT031802">
    <property type="protein sequence ID" value="ALG35803.1"/>
    <property type="molecule type" value="Genomic_DNA"/>
</dbReference>
<evidence type="ECO:0000256" key="12">
    <source>
        <dbReference type="SAM" id="Phobius"/>
    </source>
</evidence>
<evidence type="ECO:0000256" key="8">
    <source>
        <dbReference type="ARBA" id="ARBA00023065"/>
    </source>
</evidence>
<protein>
    <recommendedName>
        <fullName evidence="11">ATP synthase subunit a</fullName>
    </recommendedName>
</protein>
<dbReference type="CDD" id="cd00310">
    <property type="entry name" value="ATP-synt_Fo_a_6"/>
    <property type="match status" value="1"/>
</dbReference>
<evidence type="ECO:0000256" key="7">
    <source>
        <dbReference type="ARBA" id="ARBA00022989"/>
    </source>
</evidence>
<keyword evidence="4" id="KW-0138">CF(0)</keyword>
<dbReference type="RefSeq" id="YP_009172403.1">
    <property type="nucleotide sequence ID" value="NC_028084.1"/>
</dbReference>
<keyword evidence="9 12" id="KW-0472">Membrane</keyword>
<name>A0A0U2ICU9_9HEMI</name>
<dbReference type="GeneID" id="26048206"/>
<keyword evidence="10" id="KW-0066">ATP synthesis</keyword>
<evidence type="ECO:0000256" key="2">
    <source>
        <dbReference type="ARBA" id="ARBA00006810"/>
    </source>
</evidence>
<dbReference type="InterPro" id="IPR023011">
    <property type="entry name" value="ATP_synth_F0_asu_AS"/>
</dbReference>
<dbReference type="PANTHER" id="PTHR11410:SF0">
    <property type="entry name" value="ATP SYNTHASE SUBUNIT A"/>
    <property type="match status" value="1"/>
</dbReference>
<dbReference type="InterPro" id="IPR000568">
    <property type="entry name" value="ATP_synth_F0_asu"/>
</dbReference>
<evidence type="ECO:0000256" key="3">
    <source>
        <dbReference type="ARBA" id="ARBA00022448"/>
    </source>
</evidence>
<dbReference type="CTD" id="4508"/>
<evidence type="ECO:0000256" key="9">
    <source>
        <dbReference type="ARBA" id="ARBA00023136"/>
    </source>
</evidence>
<keyword evidence="7 12" id="KW-1133">Transmembrane helix</keyword>
<organism evidence="13">
    <name type="scientific">Nepa hoffmanni</name>
    <dbReference type="NCBI Taxonomy" id="796936"/>
    <lineage>
        <taxon>Eukaryota</taxon>
        <taxon>Metazoa</taxon>
        <taxon>Ecdysozoa</taxon>
        <taxon>Arthropoda</taxon>
        <taxon>Hexapoda</taxon>
        <taxon>Insecta</taxon>
        <taxon>Pterygota</taxon>
        <taxon>Neoptera</taxon>
        <taxon>Paraneoptera</taxon>
        <taxon>Hemiptera</taxon>
        <taxon>Heteroptera</taxon>
        <taxon>Panheteroptera</taxon>
        <taxon>Nepomorpha</taxon>
        <taxon>Nepidae</taxon>
        <taxon>Nepinae</taxon>
        <taxon>Nepa</taxon>
    </lineage>
</organism>
<reference evidence="13" key="1">
    <citation type="journal article" date="2015" name="Mitochondrial DNA">
        <title>The complete mitochondrial genome of Nepa hoffmanni (Hemiptera: Heteroptera: Nepidae).</title>
        <authorList>
            <person name="Zhang D."/>
            <person name="Xie T."/>
            <person name="Li T."/>
            <person name="Bu W."/>
        </authorList>
    </citation>
    <scope>NUCLEOTIDE SEQUENCE</scope>
</reference>